<keyword evidence="2 8" id="KW-0813">Transport</keyword>
<evidence type="ECO:0000256" key="5">
    <source>
        <dbReference type="ARBA" id="ARBA00023077"/>
    </source>
</evidence>
<dbReference type="InterPro" id="IPR000531">
    <property type="entry name" value="Beta-barrel_TonB"/>
</dbReference>
<dbReference type="InterPro" id="IPR008969">
    <property type="entry name" value="CarboxyPept-like_regulatory"/>
</dbReference>
<name>A0A2R3ZAV0_9FLAO</name>
<evidence type="ECO:0000259" key="11">
    <source>
        <dbReference type="Pfam" id="PF07715"/>
    </source>
</evidence>
<dbReference type="Gene3D" id="2.60.40.1120">
    <property type="entry name" value="Carboxypeptidase-like, regulatory domain"/>
    <property type="match status" value="1"/>
</dbReference>
<evidence type="ECO:0000256" key="2">
    <source>
        <dbReference type="ARBA" id="ARBA00022448"/>
    </source>
</evidence>
<comment type="subcellular location">
    <subcellularLocation>
        <location evidence="1 8">Cell outer membrane</location>
        <topology evidence="1 8">Multi-pass membrane protein</topology>
    </subcellularLocation>
</comment>
<dbReference type="InterPro" id="IPR037066">
    <property type="entry name" value="Plug_dom_sf"/>
</dbReference>
<dbReference type="NCBIfam" id="TIGR04056">
    <property type="entry name" value="OMP_RagA_SusC"/>
    <property type="match status" value="1"/>
</dbReference>
<keyword evidence="13" id="KW-1185">Reference proteome</keyword>
<dbReference type="NCBIfam" id="TIGR04057">
    <property type="entry name" value="SusC_RagA_signa"/>
    <property type="match status" value="1"/>
</dbReference>
<evidence type="ECO:0000256" key="3">
    <source>
        <dbReference type="ARBA" id="ARBA00022452"/>
    </source>
</evidence>
<keyword evidence="7 8" id="KW-0998">Cell outer membrane</keyword>
<dbReference type="FunFam" id="2.170.130.10:FF:000008">
    <property type="entry name" value="SusC/RagA family TonB-linked outer membrane protein"/>
    <property type="match status" value="1"/>
</dbReference>
<keyword evidence="6 8" id="KW-0472">Membrane</keyword>
<evidence type="ECO:0000256" key="7">
    <source>
        <dbReference type="ARBA" id="ARBA00023237"/>
    </source>
</evidence>
<dbReference type="Pfam" id="PF07715">
    <property type="entry name" value="Plug"/>
    <property type="match status" value="1"/>
</dbReference>
<keyword evidence="5 9" id="KW-0798">TonB box</keyword>
<dbReference type="Gene3D" id="2.40.170.20">
    <property type="entry name" value="TonB-dependent receptor, beta-barrel domain"/>
    <property type="match status" value="1"/>
</dbReference>
<dbReference type="InterPro" id="IPR023997">
    <property type="entry name" value="TonB-dep_OMP_SusC/RagA_CS"/>
</dbReference>
<keyword evidence="12" id="KW-0675">Receptor</keyword>
<sequence>MESVQYRILQLRIKNKFDPRFNLLSPQILKSYYYMKKLTKHFFLLLASLLTSVTILAQEKTVKGTVTDADNIPLPGVNVLVKGTSRGTQTDFDGNFSLMASPEDVLVFSFLGMQSIEKTVGSQDRIAVVMKPNSAELDEVVLVGYGTQKKSNITTSVATMDTKNLEERPINKVDQAMVGQMAGVRVKQTSGLPGKGFSVQIRGTGSISANNQPLYVVDGFPLEPSTQNVNGDFSSGNPLDNINPSDIASIQVLKDAAAAAIYGSRASNGVVLITTKSGSEGKAQISLNTSVGINKTAKKLDILNAEEWIERATEMIDYNWVHSGEGRTANQTSAEREAILGGFNASLIKDDRWFEPGHPELDYIDWQDELFRTGIVQSYQLSAKGGNESVRYYVSGEHLNQEGVAIGVGYKRYSARANIDINLNDKLSFGINLAPSYSLFTDPGVEGKDQELHHAVSAAPISEDGLDYNIGDNTNYPWGGGSPSPIRVVQNTVGENRISRTLSTLYANYEFLPGLNFKSTLNFDNTESKDKFFRPSFVSRSRQAAGSFSSYQKQNFVTEQTLNYNHTFSENHNLSLLAGFSYSTFKFDNQRIVAADGFGSDLITTLNAANNISASRTFTWETKKVLVSYFGRVQYGYNGKYLATASIRRDGSSNFGKDTKWGVFPSASVGWNLDKEDFMKDSDFFSAFKFRASWGLAGNNGFSDDYASISRIGFSNYSYGGNLAVGQVPLNSANPDLSWEESETIDVGADIGIFNDRIFTSLDYYVKTNSDLLLNVPVPTASGFSNTVTNIGKVENRGWELELTTRNFVGDFRWTSNFNLSHNSNEVKQLGPDNSPILGGSFDIQHNILMVGEPLYSLYLVHQDGILSREDIDNGAALYGNQTVGDPKYVDANGDGVISPADRQLSGHPNPDYVWGVSNSLYYQGFDLSVLVQGQTGGKIYSTFGRAIDRTGMGFNQNVLGTHRNRWRSPENPGNGEDGKANSNFGRIKNTDWLYPSDYWRIRNITLGYALGEKLNSDVFKAFRIYVSAENYFGGDKYVGGFNPEAVNNNGDDYGAFPLSKSIVTGVNITF</sequence>
<dbReference type="SUPFAM" id="SSF49464">
    <property type="entry name" value="Carboxypeptidase regulatory domain-like"/>
    <property type="match status" value="1"/>
</dbReference>
<comment type="similarity">
    <text evidence="8 9">Belongs to the TonB-dependent receptor family.</text>
</comment>
<dbReference type="InterPro" id="IPR036942">
    <property type="entry name" value="Beta-barrel_TonB_sf"/>
</dbReference>
<dbReference type="InterPro" id="IPR023996">
    <property type="entry name" value="TonB-dep_OMP_SusC/RagA"/>
</dbReference>
<dbReference type="PROSITE" id="PS52016">
    <property type="entry name" value="TONB_DEPENDENT_REC_3"/>
    <property type="match status" value="1"/>
</dbReference>
<keyword evidence="3 8" id="KW-1134">Transmembrane beta strand</keyword>
<evidence type="ECO:0000313" key="12">
    <source>
        <dbReference type="EMBL" id="AVR47415.1"/>
    </source>
</evidence>
<evidence type="ECO:0000313" key="13">
    <source>
        <dbReference type="Proteomes" id="UP000241507"/>
    </source>
</evidence>
<evidence type="ECO:0000256" key="1">
    <source>
        <dbReference type="ARBA" id="ARBA00004571"/>
    </source>
</evidence>
<gene>
    <name evidence="12" type="ORF">C7S20_10180</name>
</gene>
<feature type="domain" description="TonB-dependent receptor plug" evidence="11">
    <location>
        <begin position="150"/>
        <end position="270"/>
    </location>
</feature>
<dbReference type="Pfam" id="PF13715">
    <property type="entry name" value="CarbopepD_reg_2"/>
    <property type="match status" value="1"/>
</dbReference>
<evidence type="ECO:0000256" key="9">
    <source>
        <dbReference type="RuleBase" id="RU003357"/>
    </source>
</evidence>
<keyword evidence="4 8" id="KW-0812">Transmembrane</keyword>
<dbReference type="KEGG" id="grs:C7S20_10180"/>
<organism evidence="12 13">
    <name type="scientific">Christiangramia fulva</name>
    <dbReference type="NCBI Taxonomy" id="2126553"/>
    <lineage>
        <taxon>Bacteria</taxon>
        <taxon>Pseudomonadati</taxon>
        <taxon>Bacteroidota</taxon>
        <taxon>Flavobacteriia</taxon>
        <taxon>Flavobacteriales</taxon>
        <taxon>Flavobacteriaceae</taxon>
        <taxon>Christiangramia</taxon>
    </lineage>
</organism>
<dbReference type="SUPFAM" id="SSF56935">
    <property type="entry name" value="Porins"/>
    <property type="match status" value="1"/>
</dbReference>
<dbReference type="Proteomes" id="UP000241507">
    <property type="component" value="Chromosome"/>
</dbReference>
<proteinExistence type="inferred from homology"/>
<dbReference type="Pfam" id="PF00593">
    <property type="entry name" value="TonB_dep_Rec_b-barrel"/>
    <property type="match status" value="1"/>
</dbReference>
<feature type="domain" description="TonB-dependent receptor-like beta-barrel" evidence="10">
    <location>
        <begin position="466"/>
        <end position="822"/>
    </location>
</feature>
<dbReference type="OrthoDB" id="9768177at2"/>
<evidence type="ECO:0000259" key="10">
    <source>
        <dbReference type="Pfam" id="PF00593"/>
    </source>
</evidence>
<accession>A0A2R3ZAV0</accession>
<evidence type="ECO:0000256" key="6">
    <source>
        <dbReference type="ARBA" id="ARBA00023136"/>
    </source>
</evidence>
<protein>
    <submittedName>
        <fullName evidence="12">TonB-dependent receptor</fullName>
    </submittedName>
</protein>
<evidence type="ECO:0000256" key="4">
    <source>
        <dbReference type="ARBA" id="ARBA00022692"/>
    </source>
</evidence>
<reference evidence="13" key="1">
    <citation type="submission" date="2018-03" db="EMBL/GenBank/DDBJ databases">
        <title>Gramella fulva sp. nov., isolated from a dry surface of tidal flat.</title>
        <authorList>
            <person name="Hwang S.H."/>
            <person name="Hwang W.M."/>
            <person name="Kang K."/>
            <person name="Ahn T.-Y."/>
        </authorList>
    </citation>
    <scope>NUCLEOTIDE SEQUENCE [LARGE SCALE GENOMIC DNA]</scope>
    <source>
        <strain evidence="13">SH35</strain>
    </source>
</reference>
<dbReference type="InterPro" id="IPR039426">
    <property type="entry name" value="TonB-dep_rcpt-like"/>
</dbReference>
<dbReference type="Gene3D" id="2.170.130.10">
    <property type="entry name" value="TonB-dependent receptor, plug domain"/>
    <property type="match status" value="1"/>
</dbReference>
<dbReference type="GO" id="GO:0009279">
    <property type="term" value="C:cell outer membrane"/>
    <property type="evidence" value="ECO:0007669"/>
    <property type="project" value="UniProtKB-SubCell"/>
</dbReference>
<evidence type="ECO:0000256" key="8">
    <source>
        <dbReference type="PROSITE-ProRule" id="PRU01360"/>
    </source>
</evidence>
<dbReference type="EMBL" id="CP028136">
    <property type="protein sequence ID" value="AVR47415.1"/>
    <property type="molecule type" value="Genomic_DNA"/>
</dbReference>
<dbReference type="FunFam" id="2.60.40.1120:FF:000003">
    <property type="entry name" value="Outer membrane protein Omp121"/>
    <property type="match status" value="1"/>
</dbReference>
<dbReference type="InterPro" id="IPR012910">
    <property type="entry name" value="Plug_dom"/>
</dbReference>
<dbReference type="AlphaFoldDB" id="A0A2R3ZAV0"/>